<evidence type="ECO:0008006" key="4">
    <source>
        <dbReference type="Google" id="ProtNLM"/>
    </source>
</evidence>
<dbReference type="RefSeq" id="WP_140989580.1">
    <property type="nucleotide sequence ID" value="NZ_VHIQ01000002.1"/>
</dbReference>
<dbReference type="AlphaFoldDB" id="A0A506PN95"/>
<evidence type="ECO:0000313" key="3">
    <source>
        <dbReference type="Proteomes" id="UP000317332"/>
    </source>
</evidence>
<protein>
    <recommendedName>
        <fullName evidence="4">Prepilin type IV endopeptidase peptidase domain-containing protein</fullName>
    </recommendedName>
</protein>
<keyword evidence="1" id="KW-1133">Transmembrane helix</keyword>
<keyword evidence="1" id="KW-0812">Transmembrane</keyword>
<sequence>MNVFLFPAVSILGGWLYWSNTITRVYLLNITINVLFVSILFLTIVLYAKFKLKQPVTAVFGLGDVLFFLGLSAMFATVSFMVIMISALLFSLVTHLILKNKQADDSVPLAGYMSLFIFGCFVVIWLELYNYQYSF</sequence>
<comment type="caution">
    <text evidence="2">The sequence shown here is derived from an EMBL/GenBank/DDBJ whole genome shotgun (WGS) entry which is preliminary data.</text>
</comment>
<feature type="transmembrane region" description="Helical" evidence="1">
    <location>
        <begin position="110"/>
        <end position="129"/>
    </location>
</feature>
<accession>A0A506PN95</accession>
<organism evidence="2 3">
    <name type="scientific">Paucihalobacter ruber</name>
    <dbReference type="NCBI Taxonomy" id="2567861"/>
    <lineage>
        <taxon>Bacteria</taxon>
        <taxon>Pseudomonadati</taxon>
        <taxon>Bacteroidota</taxon>
        <taxon>Flavobacteriia</taxon>
        <taxon>Flavobacteriales</taxon>
        <taxon>Flavobacteriaceae</taxon>
        <taxon>Paucihalobacter</taxon>
    </lineage>
</organism>
<dbReference type="OrthoDB" id="798769at2"/>
<feature type="transmembrane region" description="Helical" evidence="1">
    <location>
        <begin position="80"/>
        <end position="98"/>
    </location>
</feature>
<evidence type="ECO:0000313" key="2">
    <source>
        <dbReference type="EMBL" id="TPV35104.1"/>
    </source>
</evidence>
<dbReference type="Proteomes" id="UP000317332">
    <property type="component" value="Unassembled WGS sequence"/>
</dbReference>
<feature type="transmembrane region" description="Helical" evidence="1">
    <location>
        <begin position="25"/>
        <end position="48"/>
    </location>
</feature>
<proteinExistence type="predicted"/>
<gene>
    <name evidence="2" type="ORF">FJ651_06170</name>
</gene>
<evidence type="ECO:0000256" key="1">
    <source>
        <dbReference type="SAM" id="Phobius"/>
    </source>
</evidence>
<name>A0A506PN95_9FLAO</name>
<reference evidence="2 3" key="1">
    <citation type="submission" date="2019-06" db="EMBL/GenBank/DDBJ databases">
        <title>Flavobacteriaceae Paucihalobacterium erythroidium CWB-1, complete genome.</title>
        <authorList>
            <person name="Wu S."/>
        </authorList>
    </citation>
    <scope>NUCLEOTIDE SEQUENCE [LARGE SCALE GENOMIC DNA]</scope>
    <source>
        <strain evidence="2 3">CWB-1</strain>
    </source>
</reference>
<keyword evidence="1" id="KW-0472">Membrane</keyword>
<keyword evidence="3" id="KW-1185">Reference proteome</keyword>
<dbReference type="EMBL" id="VHIQ01000002">
    <property type="protein sequence ID" value="TPV35104.1"/>
    <property type="molecule type" value="Genomic_DNA"/>
</dbReference>